<protein>
    <recommendedName>
        <fullName evidence="10">Hexosyltransferase</fullName>
        <ecNumber evidence="10">2.4.1.-</ecNumber>
    </recommendedName>
</protein>
<keyword evidence="7 10" id="KW-1133">Transmembrane helix</keyword>
<keyword evidence="4 11" id="KW-0808">Transferase</keyword>
<dbReference type="EMBL" id="LR783227">
    <property type="protein sequence ID" value="CAB3224822.1"/>
    <property type="molecule type" value="mRNA"/>
</dbReference>
<evidence type="ECO:0000256" key="2">
    <source>
        <dbReference type="ARBA" id="ARBA00008661"/>
    </source>
</evidence>
<keyword evidence="8 10" id="KW-0333">Golgi apparatus</keyword>
<name>A0A6F9D7I1_9ASCI</name>
<dbReference type="PANTHER" id="PTHR11214:SF283">
    <property type="entry name" value="N-ACETYLLACTOSAMINIDE BETA-1,3-N-ACETYLGLUCOSAMINYLTRANSFERASE 4-LIKE"/>
    <property type="match status" value="1"/>
</dbReference>
<gene>
    <name evidence="11" type="primary">B3galt5-002</name>
</gene>
<evidence type="ECO:0000256" key="7">
    <source>
        <dbReference type="ARBA" id="ARBA00022989"/>
    </source>
</evidence>
<evidence type="ECO:0000256" key="9">
    <source>
        <dbReference type="ARBA" id="ARBA00023136"/>
    </source>
</evidence>
<keyword evidence="3 10" id="KW-0328">Glycosyltransferase</keyword>
<dbReference type="Pfam" id="PF01762">
    <property type="entry name" value="Galactosyl_T"/>
    <property type="match status" value="1"/>
</dbReference>
<evidence type="ECO:0000256" key="1">
    <source>
        <dbReference type="ARBA" id="ARBA00004323"/>
    </source>
</evidence>
<comment type="similarity">
    <text evidence="2 10">Belongs to the glycosyltransferase 31 family.</text>
</comment>
<keyword evidence="6 10" id="KW-0735">Signal-anchor</keyword>
<evidence type="ECO:0000256" key="6">
    <source>
        <dbReference type="ARBA" id="ARBA00022968"/>
    </source>
</evidence>
<reference evidence="11" key="1">
    <citation type="submission" date="2020-04" db="EMBL/GenBank/DDBJ databases">
        <authorList>
            <person name="Neveu A P."/>
        </authorList>
    </citation>
    <scope>NUCLEOTIDE SEQUENCE</scope>
    <source>
        <tissue evidence="11">Whole embryo</tissue>
    </source>
</reference>
<dbReference type="PANTHER" id="PTHR11214">
    <property type="entry name" value="BETA-1,3-N-ACETYLGLUCOSAMINYLTRANSFERASE"/>
    <property type="match status" value="1"/>
</dbReference>
<evidence type="ECO:0000256" key="10">
    <source>
        <dbReference type="RuleBase" id="RU363063"/>
    </source>
</evidence>
<keyword evidence="5 10" id="KW-0812">Transmembrane</keyword>
<dbReference type="GO" id="GO:0000139">
    <property type="term" value="C:Golgi membrane"/>
    <property type="evidence" value="ECO:0007669"/>
    <property type="project" value="UniProtKB-SubCell"/>
</dbReference>
<keyword evidence="9 10" id="KW-0472">Membrane</keyword>
<dbReference type="GO" id="GO:0006493">
    <property type="term" value="P:protein O-linked glycosylation"/>
    <property type="evidence" value="ECO:0007669"/>
    <property type="project" value="TreeGrafter"/>
</dbReference>
<sequence>MASLHSRRRRRRRDDYHYQQMHPSDWQIFRVYLILVSTSLIGCYGLISYVASTHRYNEARLRELANINATDIEYITEPQLVLRNNCLAELCPSGKDVSWHLVIFVKSSATHSLHREIIRRTWARWGFVDGGHFSTLFVIGGNEDPYASEILKEEKRRYTDILHYDGPDDYKNIAFKTLIGMRWAVENLPRNYYYASADDDFLVNIAKMQETIDSYRDFMVKNGTNIFPIICMFDGRDKAKPFRDKISKWYISMEEYRWPEYPKFCMGGMYVTSLAMVRDLWEISQLHRPMRVDDVWITGILRKKLGVPADFVTLLSDPVAHHYLGFKVKADLTSQGTMMQDEWTKLLALAENKTVCTC</sequence>
<evidence type="ECO:0000256" key="8">
    <source>
        <dbReference type="ARBA" id="ARBA00023034"/>
    </source>
</evidence>
<evidence type="ECO:0000256" key="3">
    <source>
        <dbReference type="ARBA" id="ARBA00022676"/>
    </source>
</evidence>
<feature type="transmembrane region" description="Helical" evidence="10">
    <location>
        <begin position="31"/>
        <end position="51"/>
    </location>
</feature>
<evidence type="ECO:0000256" key="4">
    <source>
        <dbReference type="ARBA" id="ARBA00022679"/>
    </source>
</evidence>
<comment type="subcellular location">
    <subcellularLocation>
        <location evidence="1 10">Golgi apparatus membrane</location>
        <topology evidence="1 10">Single-pass type II membrane protein</topology>
    </subcellularLocation>
</comment>
<dbReference type="AlphaFoldDB" id="A0A6F9D7I1"/>
<dbReference type="InterPro" id="IPR002659">
    <property type="entry name" value="Glyco_trans_31"/>
</dbReference>
<evidence type="ECO:0000256" key="5">
    <source>
        <dbReference type="ARBA" id="ARBA00022692"/>
    </source>
</evidence>
<dbReference type="GO" id="GO:0016758">
    <property type="term" value="F:hexosyltransferase activity"/>
    <property type="evidence" value="ECO:0007669"/>
    <property type="project" value="InterPro"/>
</dbReference>
<dbReference type="EC" id="2.4.1.-" evidence="10"/>
<proteinExistence type="evidence at transcript level"/>
<organism evidence="11">
    <name type="scientific">Phallusia mammillata</name>
    <dbReference type="NCBI Taxonomy" id="59560"/>
    <lineage>
        <taxon>Eukaryota</taxon>
        <taxon>Metazoa</taxon>
        <taxon>Chordata</taxon>
        <taxon>Tunicata</taxon>
        <taxon>Ascidiacea</taxon>
        <taxon>Phlebobranchia</taxon>
        <taxon>Ascidiidae</taxon>
        <taxon>Phallusia</taxon>
    </lineage>
</organism>
<evidence type="ECO:0000313" key="11">
    <source>
        <dbReference type="EMBL" id="CAB3224822.1"/>
    </source>
</evidence>
<dbReference type="Gene3D" id="3.90.550.50">
    <property type="match status" value="1"/>
</dbReference>
<accession>A0A6F9D7I1</accession>